<reference evidence="1" key="2">
    <citation type="journal article" date="2014" name="ISME J.">
        <title>Microbial stratification in low pH oxic and suboxic macroscopic growths along an acid mine drainage.</title>
        <authorList>
            <person name="Mendez-Garcia C."/>
            <person name="Mesa V."/>
            <person name="Sprenger R.R."/>
            <person name="Richter M."/>
            <person name="Diez M.S."/>
            <person name="Solano J."/>
            <person name="Bargiela R."/>
            <person name="Golyshina O.V."/>
            <person name="Manteca A."/>
            <person name="Ramos J.L."/>
            <person name="Gallego J.R."/>
            <person name="Llorente I."/>
            <person name="Martins Dos Santos V.A."/>
            <person name="Jensen O.N."/>
            <person name="Pelaez A.I."/>
            <person name="Sanchez J."/>
            <person name="Ferrer M."/>
        </authorList>
    </citation>
    <scope>NUCLEOTIDE SEQUENCE</scope>
</reference>
<feature type="non-terminal residue" evidence="1">
    <location>
        <position position="1"/>
    </location>
</feature>
<dbReference type="EMBL" id="AUZZ01002659">
    <property type="protein sequence ID" value="EQD59443.1"/>
    <property type="molecule type" value="Genomic_DNA"/>
</dbReference>
<dbReference type="GO" id="GO:0005829">
    <property type="term" value="C:cytosol"/>
    <property type="evidence" value="ECO:0007669"/>
    <property type="project" value="TreeGrafter"/>
</dbReference>
<dbReference type="Gene3D" id="3.20.20.140">
    <property type="entry name" value="Metal-dependent hydrolases"/>
    <property type="match status" value="1"/>
</dbReference>
<organism evidence="1">
    <name type="scientific">mine drainage metagenome</name>
    <dbReference type="NCBI Taxonomy" id="410659"/>
    <lineage>
        <taxon>unclassified sequences</taxon>
        <taxon>metagenomes</taxon>
        <taxon>ecological metagenomes</taxon>
    </lineage>
</organism>
<name>T1ASD3_9ZZZZ</name>
<evidence type="ECO:0000313" key="1">
    <source>
        <dbReference type="EMBL" id="EQD59443.1"/>
    </source>
</evidence>
<dbReference type="AlphaFoldDB" id="T1ASD3"/>
<dbReference type="InterPro" id="IPR050243">
    <property type="entry name" value="PHP_phosphatase"/>
</dbReference>
<dbReference type="GO" id="GO:0008270">
    <property type="term" value="F:zinc ion binding"/>
    <property type="evidence" value="ECO:0007669"/>
    <property type="project" value="TreeGrafter"/>
</dbReference>
<proteinExistence type="predicted"/>
<protein>
    <submittedName>
        <fullName evidence="1">PHP domain protein</fullName>
    </submittedName>
</protein>
<gene>
    <name evidence="1" type="ORF">B2A_03990</name>
</gene>
<accession>T1ASD3</accession>
<sequence length="130" mass="15094">NMDREAMTKRIIKAMDSGFMRIFAHPTGRIINGREGYNIDLEKIAEAAERNNVALEIDSFPNRLDLNDTNIMRLADFKIMFAIDTDSHRASHYKFLRYGVGTARRGWLTKEKILNTRTCNEVIKLFGRNR</sequence>
<reference evidence="1" key="1">
    <citation type="submission" date="2013-08" db="EMBL/GenBank/DDBJ databases">
        <authorList>
            <person name="Mendez C."/>
            <person name="Richter M."/>
            <person name="Ferrer M."/>
            <person name="Sanchez J."/>
        </authorList>
    </citation>
    <scope>NUCLEOTIDE SEQUENCE</scope>
</reference>
<dbReference type="PANTHER" id="PTHR36928">
    <property type="entry name" value="PHOSPHATASE YCDX-RELATED"/>
    <property type="match status" value="1"/>
</dbReference>
<dbReference type="PANTHER" id="PTHR36928:SF1">
    <property type="entry name" value="PHOSPHATASE YCDX-RELATED"/>
    <property type="match status" value="1"/>
</dbReference>
<dbReference type="SUPFAM" id="SSF89550">
    <property type="entry name" value="PHP domain-like"/>
    <property type="match status" value="1"/>
</dbReference>
<comment type="caution">
    <text evidence="1">The sequence shown here is derived from an EMBL/GenBank/DDBJ whole genome shotgun (WGS) entry which is preliminary data.</text>
</comment>
<dbReference type="InterPro" id="IPR016195">
    <property type="entry name" value="Pol/histidinol_Pase-like"/>
</dbReference>
<dbReference type="GO" id="GO:0042578">
    <property type="term" value="F:phosphoric ester hydrolase activity"/>
    <property type="evidence" value="ECO:0007669"/>
    <property type="project" value="TreeGrafter"/>
</dbReference>